<reference evidence="9" key="1">
    <citation type="journal article" date="2021" name="Open Biol.">
        <title>Shared evolutionary footprints suggest mitochondrial oxidative damage underlies multiple complex I losses in fungi.</title>
        <authorList>
            <person name="Schikora-Tamarit M.A."/>
            <person name="Marcet-Houben M."/>
            <person name="Nosek J."/>
            <person name="Gabaldon T."/>
        </authorList>
    </citation>
    <scope>NUCLEOTIDE SEQUENCE</scope>
    <source>
        <strain evidence="9">NCAIM Y.01608</strain>
    </source>
</reference>
<dbReference type="EMBL" id="JAEUBD010001468">
    <property type="protein sequence ID" value="KAH3661017.1"/>
    <property type="molecule type" value="Genomic_DNA"/>
</dbReference>
<evidence type="ECO:0000313" key="10">
    <source>
        <dbReference type="Proteomes" id="UP000788993"/>
    </source>
</evidence>
<dbReference type="InterPro" id="IPR028889">
    <property type="entry name" value="USP"/>
</dbReference>
<dbReference type="InterPro" id="IPR002083">
    <property type="entry name" value="MATH/TRAF_dom"/>
</dbReference>
<dbReference type="InterPro" id="IPR008974">
    <property type="entry name" value="TRAF-like"/>
</dbReference>
<reference evidence="9" key="2">
    <citation type="submission" date="2021-01" db="EMBL/GenBank/DDBJ databases">
        <authorList>
            <person name="Schikora-Tamarit M.A."/>
        </authorList>
    </citation>
    <scope>NUCLEOTIDE SEQUENCE</scope>
    <source>
        <strain evidence="9">NCAIM Y.01608</strain>
    </source>
</reference>
<evidence type="ECO:0000256" key="7">
    <source>
        <dbReference type="ARBA" id="ARBA00022807"/>
    </source>
</evidence>
<evidence type="ECO:0000256" key="6">
    <source>
        <dbReference type="ARBA" id="ARBA00022801"/>
    </source>
</evidence>
<evidence type="ECO:0000256" key="8">
    <source>
        <dbReference type="SAM" id="MobiDB-lite"/>
    </source>
</evidence>
<comment type="similarity">
    <text evidence="2">Belongs to the peptidase C19 family.</text>
</comment>
<dbReference type="PROSITE" id="PS50144">
    <property type="entry name" value="MATH"/>
    <property type="match status" value="1"/>
</dbReference>
<dbReference type="CDD" id="cd02659">
    <property type="entry name" value="peptidase_C19C"/>
    <property type="match status" value="1"/>
</dbReference>
<dbReference type="FunFam" id="3.90.70.10:FF:000128">
    <property type="entry name" value="Ubiquitin carboxyl-terminal hydrolase 15"/>
    <property type="match status" value="1"/>
</dbReference>
<dbReference type="Pfam" id="PF00443">
    <property type="entry name" value="UCH"/>
    <property type="match status" value="1"/>
</dbReference>
<keyword evidence="10" id="KW-1185">Reference proteome</keyword>
<sequence>MNGLNRGTKDGYEQEISSSDSSDFITDDEKSLTSQPHPAQETTGTRSQNSTGHQDVFQQYLDEPPRCYEIEAEGANTWEISGITELKDEKYAGPRFKVGEDFEFNLLLMPPTRKNTSAYSVYLEAHPLKAKEGESWHCCVQFAIDAWLPSEPSVHKVNNSFYRFNPRITDWGFVGLLNSRQASDVKMLKASSLNITAYVRVIKDHTGVLWHDFLDYDSKKETGYVGITNQGATCYLNSLLQSYFFTKVFRKKVYQIPTQDEISFGYNSFQQYLEQPKSVSLSLQRIFYSLQTSDKPIDTLELTHSFGWNSADAFTQHDVQELNRILMDRLESKMKNTEIEGCLNDIFVGKMKSFIRCINVDYESSRIEDFWDIQLNVKNLKNIRESFENYIELELLNGDNKYDASGYGLQDAEKGVVFESFPPVLHLQLKRFEYDFEYDQLVKINDKYEFFDSIDLKPYLDKDAPNYDEDWEYKLQGVLVHQGDVSVGHYYAMIKPTPKDEWFRFEDDKVWRVTPYEVFEGNFGADSLTIDPRKLTREQQQDYHLKRHTSAYMLVYIRKTKFEEVLSEVTDADVPSHISKQIKYEQEEYERLRKEQEEMHLYANIKVYTNKGFLKYQGFDLGPNEEDRLNFSPDLFDPESFSLKFRVLKSEPFSKVYDLVAQKLGYNVDKTKQFRFWSIVNRHNFAYRPYMPIPRHFDDPKNKDITVNQVVKYNESLMSKRRKTTQSSQLILFLEESSRELKFVSNGIFELTNKQKIPAPFFNLEPFDVKFEKAVELVSSEFSLPKFESVSDGSDKIMLFIKYFDQDKQSVKGITHAIVPVENQVEYLTELLNNLMGFDISTPLRFYEEFGPNQIQWLNPSKSFYKSELGNGDIICFTKADSEVNPNPDRELKTVEDIYDFMANRCHFKISPLVKIDEDEEEYVKIAEDMDPIDTKSRSDSSKSSLNKDFELWFSTMSTYQALAEKIGAHIRVDPDYLRLFILGHSNQRIPLKRDTVFRRLIDKIPKSQTLEIQYEVLNVTLAEFEEMKLCHVSWVGQGICREQKHEFFLPRSSTIDDLIDRLQTKVNIKPQERQNIVCWAPDRHVRLSVYPTETTIDSFDHLVIGNFPNFKQVLEHGSKTSKLVTGFQFFGKVTNPHGLPFIFDLIKDEPLSKTKSRLHKLLGLSDKEFNSVRFGITDFKDVEYLDSEDTDSIVLFDVLNSADIQICVDHPDRSVRKGSVFEPSIFIRE</sequence>
<dbReference type="GO" id="GO:0016579">
    <property type="term" value="P:protein deubiquitination"/>
    <property type="evidence" value="ECO:0007669"/>
    <property type="project" value="EnsemblFungi"/>
</dbReference>
<comment type="catalytic activity">
    <reaction evidence="1">
        <text>Thiol-dependent hydrolysis of ester, thioester, amide, peptide and isopeptide bonds formed by the C-terminal Gly of ubiquitin (a 76-residue protein attached to proteins as an intracellular targeting signal).</text>
        <dbReference type="EC" id="3.4.19.12"/>
    </reaction>
</comment>
<feature type="region of interest" description="Disordered" evidence="8">
    <location>
        <begin position="1"/>
        <end position="52"/>
    </location>
</feature>
<dbReference type="Pfam" id="PF12436">
    <property type="entry name" value="USP7_ICP0_bdg"/>
    <property type="match status" value="1"/>
</dbReference>
<proteinExistence type="inferred from homology"/>
<dbReference type="PROSITE" id="PS50235">
    <property type="entry name" value="USP_3"/>
    <property type="match status" value="1"/>
</dbReference>
<dbReference type="AlphaFoldDB" id="A0A1B7SNZ5"/>
<keyword evidence="5" id="KW-0833">Ubl conjugation pathway</keyword>
<keyword evidence="6" id="KW-0378">Hydrolase</keyword>
<dbReference type="EC" id="3.4.19.12" evidence="3"/>
<keyword evidence="4" id="KW-0645">Protease</keyword>
<organism evidence="9 10">
    <name type="scientific">Ogataea polymorpha</name>
    <dbReference type="NCBI Taxonomy" id="460523"/>
    <lineage>
        <taxon>Eukaryota</taxon>
        <taxon>Fungi</taxon>
        <taxon>Dikarya</taxon>
        <taxon>Ascomycota</taxon>
        <taxon>Saccharomycotina</taxon>
        <taxon>Pichiomycetes</taxon>
        <taxon>Pichiales</taxon>
        <taxon>Pichiaceae</taxon>
        <taxon>Ogataea</taxon>
    </lineage>
</organism>
<feature type="compositionally biased region" description="Polar residues" evidence="8">
    <location>
        <begin position="32"/>
        <end position="52"/>
    </location>
</feature>
<evidence type="ECO:0000256" key="1">
    <source>
        <dbReference type="ARBA" id="ARBA00000707"/>
    </source>
</evidence>
<dbReference type="Pfam" id="PF14533">
    <property type="entry name" value="USP7_C2"/>
    <property type="match status" value="1"/>
</dbReference>
<dbReference type="InterPro" id="IPR024729">
    <property type="entry name" value="USP7_ICP0-binding_dom"/>
</dbReference>
<gene>
    <name evidence="9" type="ORF">OGATHE_005349</name>
</gene>
<name>A0A1B7SNZ5_9ASCO</name>
<dbReference type="RefSeq" id="XP_018212878.1">
    <property type="nucleotide sequence ID" value="XM_018353482.1"/>
</dbReference>
<dbReference type="InterPro" id="IPR001394">
    <property type="entry name" value="Peptidase_C19_UCH"/>
</dbReference>
<evidence type="ECO:0000256" key="5">
    <source>
        <dbReference type="ARBA" id="ARBA00022786"/>
    </source>
</evidence>
<dbReference type="PANTHER" id="PTHR24006:SF644">
    <property type="entry name" value="UBIQUITIN CARBOXYL-TERMINAL HYDROLASE 7"/>
    <property type="match status" value="1"/>
</dbReference>
<dbReference type="GO" id="GO:0005829">
    <property type="term" value="C:cytosol"/>
    <property type="evidence" value="ECO:0007669"/>
    <property type="project" value="EnsemblFungi"/>
</dbReference>
<dbReference type="Gene3D" id="3.90.70.10">
    <property type="entry name" value="Cysteine proteinases"/>
    <property type="match status" value="1"/>
</dbReference>
<protein>
    <recommendedName>
        <fullName evidence="3">ubiquitinyl hydrolase 1</fullName>
        <ecNumber evidence="3">3.4.19.12</ecNumber>
    </recommendedName>
</protein>
<dbReference type="PROSITE" id="PS00972">
    <property type="entry name" value="USP_1"/>
    <property type="match status" value="1"/>
</dbReference>
<dbReference type="Gene3D" id="2.60.210.10">
    <property type="entry name" value="Apoptosis, Tumor Necrosis Factor Receptor Associated Protein 2, Chain A"/>
    <property type="match status" value="1"/>
</dbReference>
<dbReference type="GO" id="GO:0005777">
    <property type="term" value="C:peroxisome"/>
    <property type="evidence" value="ECO:0007669"/>
    <property type="project" value="EnsemblFungi"/>
</dbReference>
<accession>A0A1B7SNZ5</accession>
<dbReference type="PROSITE" id="PS00973">
    <property type="entry name" value="USP_2"/>
    <property type="match status" value="1"/>
</dbReference>
<dbReference type="Proteomes" id="UP000788993">
    <property type="component" value="Unassembled WGS sequence"/>
</dbReference>
<dbReference type="GO" id="GO:0005634">
    <property type="term" value="C:nucleus"/>
    <property type="evidence" value="ECO:0007669"/>
    <property type="project" value="TreeGrafter"/>
</dbReference>
<evidence type="ECO:0000256" key="2">
    <source>
        <dbReference type="ARBA" id="ARBA00009085"/>
    </source>
</evidence>
<comment type="caution">
    <text evidence="9">The sequence shown here is derived from an EMBL/GenBank/DDBJ whole genome shotgun (WGS) entry which is preliminary data.</text>
</comment>
<dbReference type="InterPro" id="IPR050164">
    <property type="entry name" value="Peptidase_C19"/>
</dbReference>
<evidence type="ECO:0000256" key="4">
    <source>
        <dbReference type="ARBA" id="ARBA00022670"/>
    </source>
</evidence>
<dbReference type="SUPFAM" id="SSF54001">
    <property type="entry name" value="Cysteine proteinases"/>
    <property type="match status" value="1"/>
</dbReference>
<dbReference type="PANTHER" id="PTHR24006">
    <property type="entry name" value="UBIQUITIN CARBOXYL-TERMINAL HYDROLASE"/>
    <property type="match status" value="1"/>
</dbReference>
<evidence type="ECO:0000256" key="3">
    <source>
        <dbReference type="ARBA" id="ARBA00012759"/>
    </source>
</evidence>
<dbReference type="SUPFAM" id="SSF49599">
    <property type="entry name" value="TRAF domain-like"/>
    <property type="match status" value="1"/>
</dbReference>
<dbReference type="GO" id="GO:0010995">
    <property type="term" value="P:free ubiquitin chain depolymerization"/>
    <property type="evidence" value="ECO:0007669"/>
    <property type="project" value="EnsemblFungi"/>
</dbReference>
<evidence type="ECO:0000313" key="9">
    <source>
        <dbReference type="EMBL" id="KAH3661017.1"/>
    </source>
</evidence>
<dbReference type="GO" id="GO:0031647">
    <property type="term" value="P:regulation of protein stability"/>
    <property type="evidence" value="ECO:0007669"/>
    <property type="project" value="TreeGrafter"/>
</dbReference>
<dbReference type="GO" id="GO:0004843">
    <property type="term" value="F:cysteine-type deubiquitinase activity"/>
    <property type="evidence" value="ECO:0007669"/>
    <property type="project" value="UniProtKB-EC"/>
</dbReference>
<dbReference type="InterPro" id="IPR029346">
    <property type="entry name" value="USP_C"/>
</dbReference>
<dbReference type="Gene3D" id="3.10.20.90">
    <property type="entry name" value="Phosphatidylinositol 3-kinase Catalytic Subunit, Chain A, domain 1"/>
    <property type="match status" value="2"/>
</dbReference>
<dbReference type="GO" id="GO:0016973">
    <property type="term" value="P:poly(A)+ mRNA export from nucleus"/>
    <property type="evidence" value="ECO:0007669"/>
    <property type="project" value="EnsemblFungi"/>
</dbReference>
<dbReference type="InterPro" id="IPR038765">
    <property type="entry name" value="Papain-like_cys_pep_sf"/>
</dbReference>
<keyword evidence="7" id="KW-0788">Thiol protease</keyword>
<dbReference type="InterPro" id="IPR018200">
    <property type="entry name" value="USP_CS"/>
</dbReference>
<dbReference type="GO" id="GO:0006508">
    <property type="term" value="P:proteolysis"/>
    <property type="evidence" value="ECO:0007669"/>
    <property type="project" value="UniProtKB-KW"/>
</dbReference>